<evidence type="ECO:0000256" key="5">
    <source>
        <dbReference type="ARBA" id="ARBA00005337"/>
    </source>
</evidence>
<reference evidence="12" key="1">
    <citation type="journal article" date="2014" name="Int. J. Syst. Evol. Microbiol.">
        <title>Complete genome sequence of Corynebacterium casei LMG S-19264T (=DSM 44701T), isolated from a smear-ripened cheese.</title>
        <authorList>
            <consortium name="US DOE Joint Genome Institute (JGI-PGF)"/>
            <person name="Walter F."/>
            <person name="Albersmeier A."/>
            <person name="Kalinowski J."/>
            <person name="Ruckert C."/>
        </authorList>
    </citation>
    <scope>NUCLEOTIDE SEQUENCE</scope>
    <source>
        <strain evidence="12">VKM B-2935</strain>
    </source>
</reference>
<evidence type="ECO:0000259" key="11">
    <source>
        <dbReference type="PROSITE" id="PS50903"/>
    </source>
</evidence>
<evidence type="ECO:0000313" key="12">
    <source>
        <dbReference type="EMBL" id="GLK90874.1"/>
    </source>
</evidence>
<evidence type="ECO:0000256" key="3">
    <source>
        <dbReference type="ARBA" id="ARBA00004496"/>
    </source>
</evidence>
<comment type="cofactor">
    <cofactor evidence="1 10">
        <name>Fe(3+)</name>
        <dbReference type="ChEBI" id="CHEBI:29034"/>
    </cofactor>
</comment>
<keyword evidence="7 10" id="KW-0479">Metal-binding</keyword>
<dbReference type="PROSITE" id="PS00202">
    <property type="entry name" value="RUBREDOXIN"/>
    <property type="match status" value="2"/>
</dbReference>
<comment type="similarity">
    <text evidence="5 10">Belongs to the rubredoxin family.</text>
</comment>
<comment type="subcellular location">
    <subcellularLocation>
        <location evidence="3">Cytoplasm</location>
    </subcellularLocation>
</comment>
<name>A0A9W6KBC8_9PSED</name>
<feature type="domain" description="Rubredoxin-like" evidence="11">
    <location>
        <begin position="1"/>
        <end position="53"/>
    </location>
</feature>
<keyword evidence="6" id="KW-0813">Transport</keyword>
<dbReference type="CDD" id="cd00730">
    <property type="entry name" value="rubredoxin"/>
    <property type="match status" value="2"/>
</dbReference>
<dbReference type="PANTHER" id="PTHR47627:SF1">
    <property type="entry name" value="RUBREDOXIN-1-RELATED"/>
    <property type="match status" value="1"/>
</dbReference>
<dbReference type="PROSITE" id="PS50903">
    <property type="entry name" value="RUBREDOXIN_LIKE"/>
    <property type="match status" value="2"/>
</dbReference>
<dbReference type="GO" id="GO:0005737">
    <property type="term" value="C:cytoplasm"/>
    <property type="evidence" value="ECO:0007669"/>
    <property type="project" value="UniProtKB-SubCell"/>
</dbReference>
<dbReference type="FunFam" id="2.20.28.10:FF:000001">
    <property type="entry name" value="Rubredoxin"/>
    <property type="match status" value="1"/>
</dbReference>
<dbReference type="PANTHER" id="PTHR47627">
    <property type="entry name" value="RUBREDOXIN"/>
    <property type="match status" value="1"/>
</dbReference>
<dbReference type="Pfam" id="PF00301">
    <property type="entry name" value="Rubredoxin"/>
    <property type="match status" value="2"/>
</dbReference>
<feature type="domain" description="Rubredoxin-like" evidence="11">
    <location>
        <begin position="120"/>
        <end position="171"/>
    </location>
</feature>
<dbReference type="InterPro" id="IPR050526">
    <property type="entry name" value="Rubredoxin_ET"/>
</dbReference>
<dbReference type="SUPFAM" id="SSF57802">
    <property type="entry name" value="Rubredoxin-like"/>
    <property type="match status" value="2"/>
</dbReference>
<organism evidence="12 13">
    <name type="scientific">Pseudomonas turukhanskensis</name>
    <dbReference type="NCBI Taxonomy" id="1806536"/>
    <lineage>
        <taxon>Bacteria</taxon>
        <taxon>Pseudomonadati</taxon>
        <taxon>Pseudomonadota</taxon>
        <taxon>Gammaproteobacteria</taxon>
        <taxon>Pseudomonadales</taxon>
        <taxon>Pseudomonadaceae</taxon>
        <taxon>Pseudomonas</taxon>
    </lineage>
</organism>
<evidence type="ECO:0000256" key="9">
    <source>
        <dbReference type="ARBA" id="ARBA00023004"/>
    </source>
</evidence>
<dbReference type="AlphaFoldDB" id="A0A9W6KBC8"/>
<gene>
    <name evidence="12" type="ORF">GCM10017655_39380</name>
</gene>
<evidence type="ECO:0000256" key="10">
    <source>
        <dbReference type="RuleBase" id="RU003820"/>
    </source>
</evidence>
<dbReference type="GO" id="GO:0009055">
    <property type="term" value="F:electron transfer activity"/>
    <property type="evidence" value="ECO:0007669"/>
    <property type="project" value="TreeGrafter"/>
</dbReference>
<evidence type="ECO:0000256" key="6">
    <source>
        <dbReference type="ARBA" id="ARBA00022448"/>
    </source>
</evidence>
<keyword evidence="8 10" id="KW-0249">Electron transport</keyword>
<proteinExistence type="inferred from homology"/>
<evidence type="ECO:0000256" key="4">
    <source>
        <dbReference type="ARBA" id="ARBA00004933"/>
    </source>
</evidence>
<reference evidence="12" key="2">
    <citation type="submission" date="2023-01" db="EMBL/GenBank/DDBJ databases">
        <authorList>
            <person name="Sun Q."/>
            <person name="Evtushenko L."/>
        </authorList>
    </citation>
    <scope>NUCLEOTIDE SEQUENCE</scope>
    <source>
        <strain evidence="12">VKM B-2935</strain>
    </source>
</reference>
<dbReference type="InterPro" id="IPR018527">
    <property type="entry name" value="Rubredoxin_Fe_BS"/>
</dbReference>
<sequence length="176" mass="19109">MASYKCPDCKYIYDESKGEPHEGFAPNTLWVAIPEEWCCPDCAVRDKLDFVMIEGIAGEVNISPSSTLSGLNKMGGSDVNAGISNATMIVESALDVAVAEQKLEGQSKPQVTKPQSGAALLKWICITCGHIYDEELGDEVEGFAPGTRFEDIPNDWCCPDCGATKEDYVLYQEKSA</sequence>
<evidence type="ECO:0000256" key="8">
    <source>
        <dbReference type="ARBA" id="ARBA00022982"/>
    </source>
</evidence>
<dbReference type="InterPro" id="IPR024934">
    <property type="entry name" value="Rubredoxin-like_dom"/>
</dbReference>
<evidence type="ECO:0000256" key="7">
    <source>
        <dbReference type="ARBA" id="ARBA00022723"/>
    </source>
</evidence>
<evidence type="ECO:0000313" key="13">
    <source>
        <dbReference type="Proteomes" id="UP001143328"/>
    </source>
</evidence>
<dbReference type="Proteomes" id="UP001143328">
    <property type="component" value="Unassembled WGS sequence"/>
</dbReference>
<dbReference type="InterPro" id="IPR024935">
    <property type="entry name" value="Rubredoxin_dom"/>
</dbReference>
<comment type="pathway">
    <text evidence="4">Hydrocarbon metabolism; alkane degradation.</text>
</comment>
<accession>A0A9W6KBC8</accession>
<dbReference type="Gene3D" id="2.20.28.10">
    <property type="match status" value="2"/>
</dbReference>
<dbReference type="GO" id="GO:0005506">
    <property type="term" value="F:iron ion binding"/>
    <property type="evidence" value="ECO:0007669"/>
    <property type="project" value="UniProtKB-UniRule"/>
</dbReference>
<dbReference type="GO" id="GO:0043448">
    <property type="term" value="P:alkane catabolic process"/>
    <property type="evidence" value="ECO:0007669"/>
    <property type="project" value="TreeGrafter"/>
</dbReference>
<keyword evidence="9 10" id="KW-0408">Iron</keyword>
<evidence type="ECO:0000256" key="2">
    <source>
        <dbReference type="ARBA" id="ARBA00002792"/>
    </source>
</evidence>
<evidence type="ECO:0000256" key="1">
    <source>
        <dbReference type="ARBA" id="ARBA00001965"/>
    </source>
</evidence>
<dbReference type="PRINTS" id="PR00163">
    <property type="entry name" value="RUBREDOXIN"/>
</dbReference>
<comment type="function">
    <text evidence="2">Involved in the hydrocarbon hydroxylating system, which transfers electrons from NADH to rubredoxin reductase and then through rubredoxin to alkane 1 monooxygenase.</text>
</comment>
<protein>
    <recommendedName>
        <fullName evidence="10">Rubredoxin</fullName>
    </recommendedName>
</protein>
<keyword evidence="13" id="KW-1185">Reference proteome</keyword>
<comment type="caution">
    <text evidence="12">The sequence shown here is derived from an EMBL/GenBank/DDBJ whole genome shotgun (WGS) entry which is preliminary data.</text>
</comment>
<dbReference type="RefSeq" id="WP_373877889.1">
    <property type="nucleotide sequence ID" value="NZ_BSFN01000014.1"/>
</dbReference>
<dbReference type="EMBL" id="BSFN01000014">
    <property type="protein sequence ID" value="GLK90874.1"/>
    <property type="molecule type" value="Genomic_DNA"/>
</dbReference>